<protein>
    <recommendedName>
        <fullName evidence="3">Preprotein translocase subunit SecD</fullName>
    </recommendedName>
</protein>
<evidence type="ECO:0008006" key="3">
    <source>
        <dbReference type="Google" id="ProtNLM"/>
    </source>
</evidence>
<dbReference type="EMBL" id="MWDQ01000027">
    <property type="protein sequence ID" value="OQB74868.1"/>
    <property type="molecule type" value="Genomic_DNA"/>
</dbReference>
<organism evidence="2">
    <name type="scientific">candidate division TA06 bacterium ADurb.Bin131</name>
    <dbReference type="NCBI Taxonomy" id="1852827"/>
    <lineage>
        <taxon>Bacteria</taxon>
        <taxon>Bacteria division TA06</taxon>
    </lineage>
</organism>
<dbReference type="Proteomes" id="UP000485562">
    <property type="component" value="Unassembled WGS sequence"/>
</dbReference>
<proteinExistence type="predicted"/>
<evidence type="ECO:0000313" key="2">
    <source>
        <dbReference type="EMBL" id="OQB74868.1"/>
    </source>
</evidence>
<feature type="signal peptide" evidence="1">
    <location>
        <begin position="1"/>
        <end position="21"/>
    </location>
</feature>
<name>A0A1V6CD80_UNCT6</name>
<sequence length="301" mass="33223">MKKIVLISGMIFCLVGSFAGAQEKIYKTSEVVDNLGARISQLPDGQVIKNISGSIEFTVKLNQADYNNLNPFVRKLTGKGLSNPVAFKGNFACVLQIPGGKVEKFMLSGKSDYGSIYVYRNLDNFLCLLPDIGVQIEDRISEIEKLSGKDLGSKAMSDVSGLMVSSGLKTLFNMGKIWLYDAELSTIENSGKKLVKLVKTDNGKNIEFIIDPSTSLFTEILFKDGKSTISMKFGTPENIEKVALTDYMPKSIILNTVDKENVIKIELGTLTYNTIPDDTFYLKKMKLSEFVSAMAIKLMNP</sequence>
<keyword evidence="1" id="KW-0732">Signal</keyword>
<accession>A0A1V6CD80</accession>
<dbReference type="AlphaFoldDB" id="A0A1V6CD80"/>
<comment type="caution">
    <text evidence="2">The sequence shown here is derived from an EMBL/GenBank/DDBJ whole genome shotgun (WGS) entry which is preliminary data.</text>
</comment>
<reference evidence="2" key="1">
    <citation type="submission" date="2017-02" db="EMBL/GenBank/DDBJ databases">
        <title>Delving into the versatile metabolic prowess of the omnipresent phylum Bacteroidetes.</title>
        <authorList>
            <person name="Nobu M.K."/>
            <person name="Mei R."/>
            <person name="Narihiro T."/>
            <person name="Kuroda K."/>
            <person name="Liu W.-T."/>
        </authorList>
    </citation>
    <scope>NUCLEOTIDE SEQUENCE</scope>
    <source>
        <strain evidence="2">ADurb.Bin131</strain>
    </source>
</reference>
<feature type="chain" id="PRO_5013297127" description="Preprotein translocase subunit SecD" evidence="1">
    <location>
        <begin position="22"/>
        <end position="301"/>
    </location>
</feature>
<evidence type="ECO:0000256" key="1">
    <source>
        <dbReference type="SAM" id="SignalP"/>
    </source>
</evidence>
<gene>
    <name evidence="2" type="ORF">BWX89_00357</name>
</gene>